<dbReference type="Proteomes" id="UP000476064">
    <property type="component" value="Chromosome"/>
</dbReference>
<protein>
    <submittedName>
        <fullName evidence="8">Cyclic nucleotide-binding domain-containing protein</fullName>
    </submittedName>
</protein>
<proteinExistence type="predicted"/>
<dbReference type="SMART" id="SM00100">
    <property type="entry name" value="cNMP"/>
    <property type="match status" value="1"/>
</dbReference>
<dbReference type="AlphaFoldDB" id="A0A6C0G1F6"/>
<dbReference type="CDD" id="cd00038">
    <property type="entry name" value="CAP_ED"/>
    <property type="match status" value="1"/>
</dbReference>
<dbReference type="PRINTS" id="PR00103">
    <property type="entry name" value="CAMPKINASE"/>
</dbReference>
<sequence length="872" mass="95485">MKIAEIAMFQELSNRELAKLLGKMERQTLQPGDVLFAQGEFGDSMYIIDEGSVELFVQADGAKQSLAVLGEGDTLGEMALLTGEARSATAVAAAAVVLLKLDRDAFDALITEQPAISAYFIRLISRRLIDTNERLRDSKEQTSQWLQRELAQLPDKLVQLLLWLSQFSAATVPFAERRFGLALCKETEIHPALRKFLAVEPGEPDRCCLKPDVRAAVAELAGAAYDYKTRRQWIDEAEAFYAQHEQWLELGALYRDEGKWESVLHAFARSETQSEWQAGEWFVLLGQCPEHALLGSFPAMERYVRLSLAHGPEQGLRLVEAALREGTWSSRPDELIALYEWGAACSRSLRLHHRALEYLQLAESSANAAYGRAPARHDEERDFQLAQRQLSSHKSVLFAERASRMFKPSQWAEWLALAAAAGMIVLFALLPPFAGLTDKGMLFIGIAVAAVLLWIVNIVPDYIVALGMAMLWVLGGVVEPETALSGFASPTWLYMIFIMSLSVVIAKSGILYRLSLHALKRFPAHFRGQLWGLVAGGIALNPLIPSSSAKVSLGVPIARTLSESMGFKDRSKGAAGLGLAAMVFYGFTAPFVLTGSYTNVMAFSLANTAEPVTWLEWALYALPAFVVFAAVMLLVLSWLFQGSSESVKQVSASVLDEQLRLLGPLSREERISAGVVVGCIVMMMLQPLHGIDSTWVMLLGFAVLVITGVLDRQSLLGGIDWTFLLFLGVAFSFANAAGELGIVDAMTGYLGGHMSLFLGSPALFLTAVIALCFAVTLVVRDDAAVILLVTALLPLAAKAGIHPWILVFVVLLSTDPFFFSYQSPTYLTAYFSSDERAFSHRQGQQIALAYAAAVVLAVIASIPYWQWLGLLG</sequence>
<feature type="transmembrane region" description="Helical" evidence="6">
    <location>
        <begin position="671"/>
        <end position="688"/>
    </location>
</feature>
<evidence type="ECO:0000256" key="4">
    <source>
        <dbReference type="ARBA" id="ARBA00023136"/>
    </source>
</evidence>
<dbReference type="SUPFAM" id="SSF51206">
    <property type="entry name" value="cAMP-binding domain-like"/>
    <property type="match status" value="1"/>
</dbReference>
<feature type="transmembrane region" description="Helical" evidence="6">
    <location>
        <begin position="723"/>
        <end position="743"/>
    </location>
</feature>
<dbReference type="PROSITE" id="PS50042">
    <property type="entry name" value="CNMP_BINDING_3"/>
    <property type="match status" value="1"/>
</dbReference>
<feature type="transmembrane region" description="Helical" evidence="6">
    <location>
        <begin position="492"/>
        <end position="512"/>
    </location>
</feature>
<dbReference type="GO" id="GO:0005886">
    <property type="term" value="C:plasma membrane"/>
    <property type="evidence" value="ECO:0007669"/>
    <property type="project" value="TreeGrafter"/>
</dbReference>
<dbReference type="EMBL" id="CP048209">
    <property type="protein sequence ID" value="QHT62212.1"/>
    <property type="molecule type" value="Genomic_DNA"/>
</dbReference>
<keyword evidence="5" id="KW-0010">Activator</keyword>
<evidence type="ECO:0000256" key="1">
    <source>
        <dbReference type="ARBA" id="ARBA00004141"/>
    </source>
</evidence>
<dbReference type="RefSeq" id="WP_162358646.1">
    <property type="nucleotide sequence ID" value="NZ_CP048209.1"/>
</dbReference>
<evidence type="ECO:0000259" key="7">
    <source>
        <dbReference type="PROSITE" id="PS50042"/>
    </source>
</evidence>
<keyword evidence="2 6" id="KW-0812">Transmembrane</keyword>
<dbReference type="GO" id="GO:0022857">
    <property type="term" value="F:transmembrane transporter activity"/>
    <property type="evidence" value="ECO:0007669"/>
    <property type="project" value="InterPro"/>
</dbReference>
<evidence type="ECO:0000256" key="5">
    <source>
        <dbReference type="ARBA" id="ARBA00023159"/>
    </source>
</evidence>
<keyword evidence="3 6" id="KW-1133">Transmembrane helix</keyword>
<dbReference type="InterPro" id="IPR000595">
    <property type="entry name" value="cNMP-bd_dom"/>
</dbReference>
<feature type="transmembrane region" description="Helical" evidence="6">
    <location>
        <begin position="817"/>
        <end position="833"/>
    </location>
</feature>
<reference evidence="8 9" key="1">
    <citation type="submission" date="2020-01" db="EMBL/GenBank/DDBJ databases">
        <title>Paenibacillus sp. nov., isolated from tomato rhizosphere.</title>
        <authorList>
            <person name="Weon H.-Y."/>
            <person name="Lee S.A."/>
        </authorList>
    </citation>
    <scope>NUCLEOTIDE SEQUENCE [LARGE SCALE GENOMIC DNA]</scope>
    <source>
        <strain evidence="8 9">12200R-189</strain>
    </source>
</reference>
<feature type="transmembrane region" description="Helical" evidence="6">
    <location>
        <begin position="786"/>
        <end position="811"/>
    </location>
</feature>
<gene>
    <name evidence="8" type="ORF">GXP70_20990</name>
</gene>
<evidence type="ECO:0000313" key="9">
    <source>
        <dbReference type="Proteomes" id="UP000476064"/>
    </source>
</evidence>
<dbReference type="InterPro" id="IPR018490">
    <property type="entry name" value="cNMP-bd_dom_sf"/>
</dbReference>
<evidence type="ECO:0000313" key="8">
    <source>
        <dbReference type="EMBL" id="QHT62212.1"/>
    </source>
</evidence>
<dbReference type="Pfam" id="PF00027">
    <property type="entry name" value="cNMP_binding"/>
    <property type="match status" value="1"/>
</dbReference>
<dbReference type="Pfam" id="PF00939">
    <property type="entry name" value="Na_sulph_symp"/>
    <property type="match status" value="1"/>
</dbReference>
<keyword evidence="4 6" id="KW-0472">Membrane</keyword>
<feature type="transmembrane region" description="Helical" evidence="6">
    <location>
        <begin position="617"/>
        <end position="640"/>
    </location>
</feature>
<accession>A0A6C0G1F6</accession>
<dbReference type="InterPro" id="IPR018488">
    <property type="entry name" value="cNMP-bd_CS"/>
</dbReference>
<feature type="transmembrane region" description="Helical" evidence="6">
    <location>
        <begin position="755"/>
        <end position="779"/>
    </location>
</feature>
<dbReference type="PANTHER" id="PTHR10283">
    <property type="entry name" value="SOLUTE CARRIER FAMILY 13 MEMBER"/>
    <property type="match status" value="1"/>
</dbReference>
<feature type="transmembrane region" description="Helical" evidence="6">
    <location>
        <begin position="574"/>
        <end position="597"/>
    </location>
</feature>
<feature type="transmembrane region" description="Helical" evidence="6">
    <location>
        <begin position="411"/>
        <end position="430"/>
    </location>
</feature>
<feature type="transmembrane region" description="Helical" evidence="6">
    <location>
        <begin position="694"/>
        <end position="711"/>
    </location>
</feature>
<dbReference type="PROSITE" id="PS00889">
    <property type="entry name" value="CNMP_BINDING_2"/>
    <property type="match status" value="1"/>
</dbReference>
<feature type="transmembrane region" description="Helical" evidence="6">
    <location>
        <begin position="442"/>
        <end position="472"/>
    </location>
</feature>
<name>A0A6C0G1F6_9BACL</name>
<feature type="domain" description="Cyclic nucleotide-binding" evidence="7">
    <location>
        <begin position="8"/>
        <end position="110"/>
    </location>
</feature>
<organism evidence="8 9">
    <name type="scientific">Paenibacillus lycopersici</name>
    <dbReference type="NCBI Taxonomy" id="2704462"/>
    <lineage>
        <taxon>Bacteria</taxon>
        <taxon>Bacillati</taxon>
        <taxon>Bacillota</taxon>
        <taxon>Bacilli</taxon>
        <taxon>Bacillales</taxon>
        <taxon>Paenibacillaceae</taxon>
        <taxon>Paenibacillus</taxon>
    </lineage>
</organism>
<dbReference type="InterPro" id="IPR001898">
    <property type="entry name" value="SLC13A/DASS"/>
</dbReference>
<keyword evidence="9" id="KW-1185">Reference proteome</keyword>
<evidence type="ECO:0000256" key="6">
    <source>
        <dbReference type="SAM" id="Phobius"/>
    </source>
</evidence>
<dbReference type="KEGG" id="plyc:GXP70_20990"/>
<dbReference type="InterPro" id="IPR014710">
    <property type="entry name" value="RmlC-like_jellyroll"/>
</dbReference>
<dbReference type="Gene3D" id="2.60.120.10">
    <property type="entry name" value="Jelly Rolls"/>
    <property type="match status" value="1"/>
</dbReference>
<comment type="subcellular location">
    <subcellularLocation>
        <location evidence="1">Membrane</location>
        <topology evidence="1">Multi-pass membrane protein</topology>
    </subcellularLocation>
</comment>
<evidence type="ECO:0000256" key="3">
    <source>
        <dbReference type="ARBA" id="ARBA00022989"/>
    </source>
</evidence>
<evidence type="ECO:0000256" key="2">
    <source>
        <dbReference type="ARBA" id="ARBA00022692"/>
    </source>
</evidence>
<feature type="transmembrane region" description="Helical" evidence="6">
    <location>
        <begin position="845"/>
        <end position="865"/>
    </location>
</feature>